<dbReference type="WBParaSite" id="RSKR_0000997300.1">
    <property type="protein sequence ID" value="RSKR_0000997300.1"/>
    <property type="gene ID" value="RSKR_0000997300"/>
</dbReference>
<name>A0AC35UCF0_9BILA</name>
<organism evidence="1 2">
    <name type="scientific">Rhabditophanes sp. KR3021</name>
    <dbReference type="NCBI Taxonomy" id="114890"/>
    <lineage>
        <taxon>Eukaryota</taxon>
        <taxon>Metazoa</taxon>
        <taxon>Ecdysozoa</taxon>
        <taxon>Nematoda</taxon>
        <taxon>Chromadorea</taxon>
        <taxon>Rhabditida</taxon>
        <taxon>Tylenchina</taxon>
        <taxon>Panagrolaimomorpha</taxon>
        <taxon>Strongyloidoidea</taxon>
        <taxon>Alloionematidae</taxon>
        <taxon>Rhabditophanes</taxon>
    </lineage>
</organism>
<evidence type="ECO:0000313" key="1">
    <source>
        <dbReference type="Proteomes" id="UP000095286"/>
    </source>
</evidence>
<proteinExistence type="predicted"/>
<accession>A0AC35UCF0</accession>
<dbReference type="Proteomes" id="UP000095286">
    <property type="component" value="Unplaced"/>
</dbReference>
<protein>
    <submittedName>
        <fullName evidence="2">Uncharacterized protein</fullName>
    </submittedName>
</protein>
<evidence type="ECO:0000313" key="2">
    <source>
        <dbReference type="WBParaSite" id="RSKR_0000997300.1"/>
    </source>
</evidence>
<reference evidence="2" key="1">
    <citation type="submission" date="2016-11" db="UniProtKB">
        <authorList>
            <consortium name="WormBaseParasite"/>
        </authorList>
    </citation>
    <scope>IDENTIFICATION</scope>
    <source>
        <strain evidence="2">KR3021</strain>
    </source>
</reference>
<sequence length="392" mass="47174">MTFFKIDEMSQKLLLGFENSFVVMISRKREIESSRNNKSMALCDIEEFLNLKDLVTQLDLERNMIRKNSENIIEEYREVKEEEILNIKDTLENNIKIQQEKIKALEKRYDDMEEEKDEFINNLKKENKSDMDKKIDFYENIISEHLRESMRNKNNYFEDIENIKSQNNKKILSLDNTILQIRNEYEEKLRMEKIKQDSLERKLREQNIEILDLCIRVDHKDKEMDKIIQVEKTARLKERENYENEIKDLKANVVILNDEKDVLNDSAAMGRMQIQMLKEELVEKEEKIDEYQKNLSISEKEQELCNATLLEKHKNISLLKSKLFILEHQLKDEKIEKHKSEKHMIEFEIKIEDMARNVYDERKLQHNALSLIAFYKNYAPIPIKSKLNLMKN</sequence>